<feature type="domain" description="PPIase FKBP-type" evidence="9">
    <location>
        <begin position="161"/>
        <end position="244"/>
    </location>
</feature>
<dbReference type="PANTHER" id="PTHR46512:SF9">
    <property type="entry name" value="PEPTIDYLPROLYL ISOMERASE"/>
    <property type="match status" value="1"/>
</dbReference>
<sequence length="407" mass="46827">MTSVKLVEEENFHLKGEDISPDQDKCLMKEIVRQGIDDDKPMFDDQVFIHYVGSEMDGTVFINSRDRNEKFSFSLGKREVIQAWDLGVATMKRGEIARFFSQPKYAYGLKGEKKRMGSATNVIFEIELIDFVGKDLSDGKDGSIIRRIIRRGEGCESPNEDATVEINLKGMYQDKIFDERTVRFFVGLGFLEQVPSGVEHAVCKMLKNEHCQLDLKGKLLVGLEKFSIPIDGSVRYEVELINFERFVERRFLDAQQKLKRSELLKARADDLLKNGYHELAVKRYQIVADFLSSVSYHTDDDRVKSQQLKLAAQSNSALCYLKLGDYQQCKTSCDSGLALDAINEKCFFRRAQAQLALLKFDLALKDFQFVVKINPSNLAAQQQIEHCHQEIKKREMKQKELYKSFFK</sequence>
<reference evidence="14" key="1">
    <citation type="submission" date="2021-02" db="EMBL/GenBank/DDBJ databases">
        <authorList>
            <person name="Nowell W R."/>
        </authorList>
    </citation>
    <scope>NUCLEOTIDE SEQUENCE</scope>
</reference>
<evidence type="ECO:0000313" key="15">
    <source>
        <dbReference type="EMBL" id="CAF4601808.1"/>
    </source>
</evidence>
<dbReference type="SMART" id="SM00028">
    <property type="entry name" value="TPR"/>
    <property type="match status" value="2"/>
</dbReference>
<dbReference type="Proteomes" id="UP000663873">
    <property type="component" value="Unassembled WGS sequence"/>
</dbReference>
<evidence type="ECO:0000256" key="8">
    <source>
        <dbReference type="PROSITE-ProRule" id="PRU00339"/>
    </source>
</evidence>
<dbReference type="Proteomes" id="UP000663825">
    <property type="component" value="Unassembled WGS sequence"/>
</dbReference>
<protein>
    <recommendedName>
        <fullName evidence="2 7">peptidylprolyl isomerase</fullName>
        <ecNumber evidence="2 7">5.2.1.8</ecNumber>
    </recommendedName>
</protein>
<dbReference type="Proteomes" id="UP000663862">
    <property type="component" value="Unassembled WGS sequence"/>
</dbReference>
<dbReference type="InterPro" id="IPR050754">
    <property type="entry name" value="FKBP4/5/8-like"/>
</dbReference>
<dbReference type="PROSITE" id="PS50005">
    <property type="entry name" value="TPR"/>
    <property type="match status" value="1"/>
</dbReference>
<feature type="repeat" description="TPR" evidence="8">
    <location>
        <begin position="344"/>
        <end position="377"/>
    </location>
</feature>
<comment type="catalytic activity">
    <reaction evidence="1 7">
        <text>[protein]-peptidylproline (omega=180) = [protein]-peptidylproline (omega=0)</text>
        <dbReference type="Rhea" id="RHEA:16237"/>
        <dbReference type="Rhea" id="RHEA-COMP:10747"/>
        <dbReference type="Rhea" id="RHEA-COMP:10748"/>
        <dbReference type="ChEBI" id="CHEBI:83833"/>
        <dbReference type="ChEBI" id="CHEBI:83834"/>
        <dbReference type="EC" id="5.2.1.8"/>
    </reaction>
</comment>
<keyword evidence="17" id="KW-1185">Reference proteome</keyword>
<dbReference type="InterPro" id="IPR001179">
    <property type="entry name" value="PPIase_FKBP_dom"/>
</dbReference>
<gene>
    <name evidence="12" type="ORF">FME351_LOCUS20248</name>
    <name evidence="14" type="ORF">HFQ381_LOCUS27472</name>
    <name evidence="10" type="ORF">LUA448_LOCUS9447</name>
    <name evidence="11" type="ORF">TIS948_LOCUS33768</name>
    <name evidence="15" type="ORF">TSG867_LOCUS27866</name>
    <name evidence="13" type="ORF">UJA718_LOCUS20668</name>
</gene>
<dbReference type="EMBL" id="CAJNYD010001084">
    <property type="protein sequence ID" value="CAF3315821.1"/>
    <property type="molecule type" value="Genomic_DNA"/>
</dbReference>
<dbReference type="PANTHER" id="PTHR46512">
    <property type="entry name" value="PEPTIDYLPROLYL ISOMERASE"/>
    <property type="match status" value="1"/>
</dbReference>
<evidence type="ECO:0000256" key="2">
    <source>
        <dbReference type="ARBA" id="ARBA00013194"/>
    </source>
</evidence>
<evidence type="ECO:0000313" key="17">
    <source>
        <dbReference type="Proteomes" id="UP000663873"/>
    </source>
</evidence>
<evidence type="ECO:0000256" key="5">
    <source>
        <dbReference type="ARBA" id="ARBA00023110"/>
    </source>
</evidence>
<dbReference type="InterPro" id="IPR011990">
    <property type="entry name" value="TPR-like_helical_dom_sf"/>
</dbReference>
<evidence type="ECO:0000256" key="7">
    <source>
        <dbReference type="PROSITE-ProRule" id="PRU00277"/>
    </source>
</evidence>
<dbReference type="Proteomes" id="UP000663851">
    <property type="component" value="Unassembled WGS sequence"/>
</dbReference>
<dbReference type="EMBL" id="CAJOBP010003885">
    <property type="protein sequence ID" value="CAF4422229.1"/>
    <property type="molecule type" value="Genomic_DNA"/>
</dbReference>
<dbReference type="Gene3D" id="3.10.50.40">
    <property type="match status" value="2"/>
</dbReference>
<dbReference type="EC" id="5.2.1.8" evidence="2 7"/>
<organism evidence="14 16">
    <name type="scientific">Rotaria socialis</name>
    <dbReference type="NCBI Taxonomy" id="392032"/>
    <lineage>
        <taxon>Eukaryota</taxon>
        <taxon>Metazoa</taxon>
        <taxon>Spiralia</taxon>
        <taxon>Gnathifera</taxon>
        <taxon>Rotifera</taxon>
        <taxon>Eurotatoria</taxon>
        <taxon>Bdelloidea</taxon>
        <taxon>Philodinida</taxon>
        <taxon>Philodinidae</taxon>
        <taxon>Rotaria</taxon>
    </lineage>
</organism>
<accession>A0A820VAD4</accession>
<dbReference type="AlphaFoldDB" id="A0A820VAD4"/>
<evidence type="ECO:0000313" key="14">
    <source>
        <dbReference type="EMBL" id="CAF4496936.1"/>
    </source>
</evidence>
<evidence type="ECO:0000259" key="9">
    <source>
        <dbReference type="PROSITE" id="PS50059"/>
    </source>
</evidence>
<evidence type="ECO:0000256" key="6">
    <source>
        <dbReference type="ARBA" id="ARBA00023235"/>
    </source>
</evidence>
<evidence type="ECO:0000313" key="10">
    <source>
        <dbReference type="EMBL" id="CAF3315821.1"/>
    </source>
</evidence>
<comment type="caution">
    <text evidence="14">The sequence shown here is derived from an EMBL/GenBank/DDBJ whole genome shotgun (WGS) entry which is preliminary data.</text>
</comment>
<evidence type="ECO:0000313" key="13">
    <source>
        <dbReference type="EMBL" id="CAF4422229.1"/>
    </source>
</evidence>
<feature type="domain" description="PPIase FKBP-type" evidence="9">
    <location>
        <begin position="44"/>
        <end position="132"/>
    </location>
</feature>
<keyword evidence="5 7" id="KW-0697">Rotamase</keyword>
<dbReference type="EMBL" id="CAJOBO010003573">
    <property type="protein sequence ID" value="CAF4496936.1"/>
    <property type="molecule type" value="Genomic_DNA"/>
</dbReference>
<dbReference type="InterPro" id="IPR019734">
    <property type="entry name" value="TPR_rpt"/>
</dbReference>
<dbReference type="Proteomes" id="UP000663833">
    <property type="component" value="Unassembled WGS sequence"/>
</dbReference>
<dbReference type="Gene3D" id="1.25.40.10">
    <property type="entry name" value="Tetratricopeptide repeat domain"/>
    <property type="match status" value="1"/>
</dbReference>
<keyword evidence="6 7" id="KW-0413">Isomerase</keyword>
<evidence type="ECO:0000313" key="16">
    <source>
        <dbReference type="Proteomes" id="UP000663851"/>
    </source>
</evidence>
<evidence type="ECO:0000256" key="3">
    <source>
        <dbReference type="ARBA" id="ARBA00022737"/>
    </source>
</evidence>
<evidence type="ECO:0000313" key="12">
    <source>
        <dbReference type="EMBL" id="CAF3566923.1"/>
    </source>
</evidence>
<dbReference type="SUPFAM" id="SSF54534">
    <property type="entry name" value="FKBP-like"/>
    <property type="match status" value="2"/>
</dbReference>
<dbReference type="Pfam" id="PF00254">
    <property type="entry name" value="FKBP_C"/>
    <property type="match status" value="1"/>
</dbReference>
<dbReference type="SUPFAM" id="SSF48452">
    <property type="entry name" value="TPR-like"/>
    <property type="match status" value="1"/>
</dbReference>
<name>A0A820VAD4_9BILA</name>
<evidence type="ECO:0000256" key="4">
    <source>
        <dbReference type="ARBA" id="ARBA00022803"/>
    </source>
</evidence>
<dbReference type="EMBL" id="CAJOBQ010003306">
    <property type="protein sequence ID" value="CAF4601808.1"/>
    <property type="molecule type" value="Genomic_DNA"/>
</dbReference>
<evidence type="ECO:0000313" key="11">
    <source>
        <dbReference type="EMBL" id="CAF3477308.1"/>
    </source>
</evidence>
<dbReference type="EMBL" id="CAJNYU010002606">
    <property type="protein sequence ID" value="CAF3566923.1"/>
    <property type="molecule type" value="Genomic_DNA"/>
</dbReference>
<dbReference type="OrthoDB" id="433738at2759"/>
<dbReference type="InterPro" id="IPR046357">
    <property type="entry name" value="PPIase_dom_sf"/>
</dbReference>
<keyword evidence="4 8" id="KW-0802">TPR repeat</keyword>
<dbReference type="FunFam" id="3.10.50.40:FF:000013">
    <property type="entry name" value="Peptidylprolyl isomerase"/>
    <property type="match status" value="1"/>
</dbReference>
<dbReference type="PROSITE" id="PS50059">
    <property type="entry name" value="FKBP_PPIASE"/>
    <property type="match status" value="2"/>
</dbReference>
<dbReference type="Proteomes" id="UP000663869">
    <property type="component" value="Unassembled WGS sequence"/>
</dbReference>
<dbReference type="EMBL" id="CAJNXB010006293">
    <property type="protein sequence ID" value="CAF3477308.1"/>
    <property type="molecule type" value="Genomic_DNA"/>
</dbReference>
<evidence type="ECO:0000256" key="1">
    <source>
        <dbReference type="ARBA" id="ARBA00000971"/>
    </source>
</evidence>
<dbReference type="GO" id="GO:0003755">
    <property type="term" value="F:peptidyl-prolyl cis-trans isomerase activity"/>
    <property type="evidence" value="ECO:0007669"/>
    <property type="project" value="UniProtKB-KW"/>
</dbReference>
<proteinExistence type="predicted"/>
<keyword evidence="3" id="KW-0677">Repeat</keyword>